<dbReference type="Pfam" id="PF04434">
    <property type="entry name" value="SWIM"/>
    <property type="match status" value="1"/>
</dbReference>
<evidence type="ECO:0000313" key="4">
    <source>
        <dbReference type="Proteomes" id="UP000789405"/>
    </source>
</evidence>
<feature type="non-terminal residue" evidence="3">
    <location>
        <position position="232"/>
    </location>
</feature>
<proteinExistence type="predicted"/>
<gene>
    <name evidence="3" type="ORF">DERYTH_LOCUS22856</name>
</gene>
<keyword evidence="1" id="KW-0479">Metal-binding</keyword>
<keyword evidence="1" id="KW-0862">Zinc</keyword>
<dbReference type="GO" id="GO:0008270">
    <property type="term" value="F:zinc ion binding"/>
    <property type="evidence" value="ECO:0007669"/>
    <property type="project" value="UniProtKB-KW"/>
</dbReference>
<name>A0A9N9JXJ6_9GLOM</name>
<dbReference type="EMBL" id="CAJVPY010032953">
    <property type="protein sequence ID" value="CAG8798362.1"/>
    <property type="molecule type" value="Genomic_DNA"/>
</dbReference>
<comment type="caution">
    <text evidence="3">The sequence shown here is derived from an EMBL/GenBank/DDBJ whole genome shotgun (WGS) entry which is preliminary data.</text>
</comment>
<accession>A0A9N9JXJ6</accession>
<evidence type="ECO:0000259" key="2">
    <source>
        <dbReference type="PROSITE" id="PS50966"/>
    </source>
</evidence>
<keyword evidence="1" id="KW-0863">Zinc-finger</keyword>
<dbReference type="InterPro" id="IPR007527">
    <property type="entry name" value="Znf_SWIM"/>
</dbReference>
<keyword evidence="4" id="KW-1185">Reference proteome</keyword>
<dbReference type="OrthoDB" id="2434553at2759"/>
<sequence length="232" mass="25894">MEIQPTKINTEYLVPSQKKGTEFFYIVNTEFCTCTCFVGLSGAPCKHQSAVATKYNIEFINFFLSLSPNDRACFAYDYANMDVNTSVNIDTSADVNMNLDTNIDVNVNIDANVNADIGANAATDIYNPEFFDTFLKTMKDDYKYCRPQLQAALEKLAERYNAAKTKSIPALISFLYNVNHNSDPLVRVKSGAKIHVQVESVKCRKTKSGVNKSGSKENCDLHVIPARKVRAI</sequence>
<organism evidence="3 4">
    <name type="scientific">Dentiscutata erythropus</name>
    <dbReference type="NCBI Taxonomy" id="1348616"/>
    <lineage>
        <taxon>Eukaryota</taxon>
        <taxon>Fungi</taxon>
        <taxon>Fungi incertae sedis</taxon>
        <taxon>Mucoromycota</taxon>
        <taxon>Glomeromycotina</taxon>
        <taxon>Glomeromycetes</taxon>
        <taxon>Diversisporales</taxon>
        <taxon>Gigasporaceae</taxon>
        <taxon>Dentiscutata</taxon>
    </lineage>
</organism>
<dbReference type="Proteomes" id="UP000789405">
    <property type="component" value="Unassembled WGS sequence"/>
</dbReference>
<feature type="domain" description="SWIM-type" evidence="2">
    <location>
        <begin position="25"/>
        <end position="56"/>
    </location>
</feature>
<evidence type="ECO:0000256" key="1">
    <source>
        <dbReference type="PROSITE-ProRule" id="PRU00325"/>
    </source>
</evidence>
<dbReference type="AlphaFoldDB" id="A0A9N9JXJ6"/>
<evidence type="ECO:0000313" key="3">
    <source>
        <dbReference type="EMBL" id="CAG8798362.1"/>
    </source>
</evidence>
<dbReference type="PROSITE" id="PS50966">
    <property type="entry name" value="ZF_SWIM"/>
    <property type="match status" value="1"/>
</dbReference>
<protein>
    <submittedName>
        <fullName evidence="3">23398_t:CDS:1</fullName>
    </submittedName>
</protein>
<reference evidence="3" key="1">
    <citation type="submission" date="2021-06" db="EMBL/GenBank/DDBJ databases">
        <authorList>
            <person name="Kallberg Y."/>
            <person name="Tangrot J."/>
            <person name="Rosling A."/>
        </authorList>
    </citation>
    <scope>NUCLEOTIDE SEQUENCE</scope>
    <source>
        <strain evidence="3">MA453B</strain>
    </source>
</reference>